<evidence type="ECO:0000313" key="4">
    <source>
        <dbReference type="EMBL" id="KAG5833046.1"/>
    </source>
</evidence>
<gene>
    <name evidence="4" type="ORF">ANANG_G00297710</name>
</gene>
<evidence type="ECO:0000313" key="5">
    <source>
        <dbReference type="Proteomes" id="UP001044222"/>
    </source>
</evidence>
<dbReference type="GO" id="GO:0000981">
    <property type="term" value="F:DNA-binding transcription factor activity, RNA polymerase II-specific"/>
    <property type="evidence" value="ECO:0007669"/>
    <property type="project" value="TreeGrafter"/>
</dbReference>
<dbReference type="GO" id="GO:0005634">
    <property type="term" value="C:nucleus"/>
    <property type="evidence" value="ECO:0007669"/>
    <property type="project" value="UniProtKB-SubCell"/>
</dbReference>
<dbReference type="PANTHER" id="PTHR24411:SF31">
    <property type="entry name" value="ENDOPLASMIC RETICULUM MEMBRANE SENSOR NFE2L1"/>
    <property type="match status" value="1"/>
</dbReference>
<dbReference type="GO" id="GO:0000978">
    <property type="term" value="F:RNA polymerase II cis-regulatory region sequence-specific DNA binding"/>
    <property type="evidence" value="ECO:0007669"/>
    <property type="project" value="InterPro"/>
</dbReference>
<sequence>MLYLKKYLTEGLIQFTILLSLIGVQVDVDSYLSSELAPLREIILGPSSAYTQTQFHQLRGTLDGYGVHRKSAELDGFFTRRRLLSRVRSLDRLSVPSTQLDAWLVHHDADAAVSAGGQPGPAVALENGGGGPEDAGNPESSAMRGGEAEPRSNPTTPPPARTAWPPWPPGRAGAGRQRRARPRPRPHQRGHGSD</sequence>
<comment type="caution">
    <text evidence="4">The sequence shown here is derived from an EMBL/GenBank/DDBJ whole genome shotgun (WGS) entry which is preliminary data.</text>
</comment>
<dbReference type="AlphaFoldDB" id="A0A9D3LMJ6"/>
<dbReference type="EMBL" id="JAFIRN010000017">
    <property type="protein sequence ID" value="KAG5833046.1"/>
    <property type="molecule type" value="Genomic_DNA"/>
</dbReference>
<keyword evidence="5" id="KW-1185">Reference proteome</keyword>
<keyword evidence="2" id="KW-0678">Repressor</keyword>
<dbReference type="Proteomes" id="UP001044222">
    <property type="component" value="Chromosome 17"/>
</dbReference>
<comment type="subcellular location">
    <subcellularLocation>
        <location evidence="1">Nucleus</location>
    </subcellularLocation>
</comment>
<proteinExistence type="predicted"/>
<evidence type="ECO:0000256" key="3">
    <source>
        <dbReference type="SAM" id="MobiDB-lite"/>
    </source>
</evidence>
<accession>A0A9D3LMJ6</accession>
<dbReference type="PANTHER" id="PTHR24411">
    <property type="entry name" value="NUCLEAR FACTOR ERYTHROID 2-RELATED FACTOR"/>
    <property type="match status" value="1"/>
</dbReference>
<organism evidence="4 5">
    <name type="scientific">Anguilla anguilla</name>
    <name type="common">European freshwater eel</name>
    <name type="synonym">Muraena anguilla</name>
    <dbReference type="NCBI Taxonomy" id="7936"/>
    <lineage>
        <taxon>Eukaryota</taxon>
        <taxon>Metazoa</taxon>
        <taxon>Chordata</taxon>
        <taxon>Craniata</taxon>
        <taxon>Vertebrata</taxon>
        <taxon>Euteleostomi</taxon>
        <taxon>Actinopterygii</taxon>
        <taxon>Neopterygii</taxon>
        <taxon>Teleostei</taxon>
        <taxon>Anguilliformes</taxon>
        <taxon>Anguillidae</taxon>
        <taxon>Anguilla</taxon>
    </lineage>
</organism>
<dbReference type="InterPro" id="IPR047167">
    <property type="entry name" value="NFE2-like"/>
</dbReference>
<reference evidence="4" key="1">
    <citation type="submission" date="2021-01" db="EMBL/GenBank/DDBJ databases">
        <title>A chromosome-scale assembly of European eel, Anguilla anguilla.</title>
        <authorList>
            <person name="Henkel C."/>
            <person name="Jong-Raadsen S.A."/>
            <person name="Dufour S."/>
            <person name="Weltzien F.-A."/>
            <person name="Palstra A.P."/>
            <person name="Pelster B."/>
            <person name="Spaink H.P."/>
            <person name="Van Den Thillart G.E."/>
            <person name="Jansen H."/>
            <person name="Zahm M."/>
            <person name="Klopp C."/>
            <person name="Cedric C."/>
            <person name="Louis A."/>
            <person name="Berthelot C."/>
            <person name="Parey E."/>
            <person name="Roest Crollius H."/>
            <person name="Montfort J."/>
            <person name="Robinson-Rechavi M."/>
            <person name="Bucao C."/>
            <person name="Bouchez O."/>
            <person name="Gislard M."/>
            <person name="Lluch J."/>
            <person name="Milhes M."/>
            <person name="Lampietro C."/>
            <person name="Lopez Roques C."/>
            <person name="Donnadieu C."/>
            <person name="Braasch I."/>
            <person name="Desvignes T."/>
            <person name="Postlethwait J."/>
            <person name="Bobe J."/>
            <person name="Guiguen Y."/>
            <person name="Dirks R."/>
        </authorList>
    </citation>
    <scope>NUCLEOTIDE SEQUENCE</scope>
    <source>
        <strain evidence="4">Tag_6206</strain>
        <tissue evidence="4">Liver</tissue>
    </source>
</reference>
<feature type="compositionally biased region" description="Pro residues" evidence="3">
    <location>
        <begin position="155"/>
        <end position="169"/>
    </location>
</feature>
<name>A0A9D3LMJ6_ANGAN</name>
<feature type="compositionally biased region" description="Basic residues" evidence="3">
    <location>
        <begin position="176"/>
        <end position="194"/>
    </location>
</feature>
<evidence type="ECO:0000256" key="2">
    <source>
        <dbReference type="ARBA" id="ARBA00022491"/>
    </source>
</evidence>
<feature type="region of interest" description="Disordered" evidence="3">
    <location>
        <begin position="114"/>
        <end position="194"/>
    </location>
</feature>
<evidence type="ECO:0000256" key="1">
    <source>
        <dbReference type="ARBA" id="ARBA00004123"/>
    </source>
</evidence>
<protein>
    <submittedName>
        <fullName evidence="4">Uncharacterized protein</fullName>
    </submittedName>
</protein>